<dbReference type="EMBL" id="JNVN01001265">
    <property type="protein sequence ID" value="KHJ33734.1"/>
    <property type="molecule type" value="Genomic_DNA"/>
</dbReference>
<evidence type="ECO:0008006" key="4">
    <source>
        <dbReference type="Google" id="ProtNLM"/>
    </source>
</evidence>
<evidence type="ECO:0000256" key="1">
    <source>
        <dbReference type="SAM" id="MobiDB-lite"/>
    </source>
</evidence>
<accession>A0A0B1PAP8</accession>
<dbReference type="AlphaFoldDB" id="A0A0B1PAP8"/>
<name>A0A0B1PAP8_UNCNE</name>
<dbReference type="GO" id="GO:0008270">
    <property type="term" value="F:zinc ion binding"/>
    <property type="evidence" value="ECO:0007669"/>
    <property type="project" value="InterPro"/>
</dbReference>
<evidence type="ECO:0000313" key="2">
    <source>
        <dbReference type="EMBL" id="KHJ33734.1"/>
    </source>
</evidence>
<gene>
    <name evidence="2" type="ORF">EV44_g3426</name>
</gene>
<protein>
    <recommendedName>
        <fullName evidence="4">CCHC-type domain-containing protein</fullName>
    </recommendedName>
</protein>
<dbReference type="InterPro" id="IPR036875">
    <property type="entry name" value="Znf_CCHC_sf"/>
</dbReference>
<feature type="region of interest" description="Disordered" evidence="1">
    <location>
        <begin position="50"/>
        <end position="76"/>
    </location>
</feature>
<evidence type="ECO:0000313" key="3">
    <source>
        <dbReference type="Proteomes" id="UP000030854"/>
    </source>
</evidence>
<sequence>MVLSSKVNREILAQNIPTNEEKRAAKGRQLFGIESSGIAEASRYHLFSNHPQLNAKPSMGKRVNPNTKRSSPKGKAQFRPIEEDLYEDHELEWEEMPERNCEETNPSRSNSVPRTMLKWASFDWKPDSKFFLRVEAHWERFSGLKHGGGCPVNFVTRFKTEARNYQVAGTILTSKESCNTQIEKDEYSKKKQYGKGDINKDGRKIVRCCKCKGKGHFTNKCPKRNKETSTNNTHSGHIVPPAGLTNEYYFGSEDKASSTNYSAKLLPQHFENLVEFYDKETARRSAHCKNQESSEIVSPVGSINIAQQILSTSSMSSTTDGWPFDTGADIDAANKRINLVSDIIIAPKYHERLKIL</sequence>
<dbReference type="GO" id="GO:0003676">
    <property type="term" value="F:nucleic acid binding"/>
    <property type="evidence" value="ECO:0007669"/>
    <property type="project" value="InterPro"/>
</dbReference>
<dbReference type="SUPFAM" id="SSF57756">
    <property type="entry name" value="Retrovirus zinc finger-like domains"/>
    <property type="match status" value="1"/>
</dbReference>
<organism evidence="2 3">
    <name type="scientific">Uncinula necator</name>
    <name type="common">Grape powdery mildew</name>
    <dbReference type="NCBI Taxonomy" id="52586"/>
    <lineage>
        <taxon>Eukaryota</taxon>
        <taxon>Fungi</taxon>
        <taxon>Dikarya</taxon>
        <taxon>Ascomycota</taxon>
        <taxon>Pezizomycotina</taxon>
        <taxon>Leotiomycetes</taxon>
        <taxon>Erysiphales</taxon>
        <taxon>Erysiphaceae</taxon>
        <taxon>Erysiphe</taxon>
    </lineage>
</organism>
<dbReference type="HOGENOM" id="CLU_778888_0_0_1"/>
<reference evidence="2 3" key="1">
    <citation type="journal article" date="2014" name="BMC Genomics">
        <title>Adaptive genomic structural variation in the grape powdery mildew pathogen, Erysiphe necator.</title>
        <authorList>
            <person name="Jones L."/>
            <person name="Riaz S."/>
            <person name="Morales-Cruz A."/>
            <person name="Amrine K.C."/>
            <person name="McGuire B."/>
            <person name="Gubler W.D."/>
            <person name="Walker M.A."/>
            <person name="Cantu D."/>
        </authorList>
    </citation>
    <scope>NUCLEOTIDE SEQUENCE [LARGE SCALE GENOMIC DNA]</scope>
    <source>
        <strain evidence="3">c</strain>
    </source>
</reference>
<proteinExistence type="predicted"/>
<keyword evidence="3" id="KW-1185">Reference proteome</keyword>
<comment type="caution">
    <text evidence="2">The sequence shown here is derived from an EMBL/GenBank/DDBJ whole genome shotgun (WGS) entry which is preliminary data.</text>
</comment>
<dbReference type="Proteomes" id="UP000030854">
    <property type="component" value="Unassembled WGS sequence"/>
</dbReference>